<accession>A0A9K3DBL9</accession>
<dbReference type="Proteomes" id="UP000265618">
    <property type="component" value="Unassembled WGS sequence"/>
</dbReference>
<comment type="caution">
    <text evidence="2">The sequence shown here is derived from an EMBL/GenBank/DDBJ whole genome shotgun (WGS) entry which is preliminary data.</text>
</comment>
<reference evidence="2 3" key="1">
    <citation type="journal article" date="2018" name="PLoS ONE">
        <title>The draft genome of Kipferlia bialata reveals reductive genome evolution in fornicate parasites.</title>
        <authorList>
            <person name="Tanifuji G."/>
            <person name="Takabayashi S."/>
            <person name="Kume K."/>
            <person name="Takagi M."/>
            <person name="Nakayama T."/>
            <person name="Kamikawa R."/>
            <person name="Inagaki Y."/>
            <person name="Hashimoto T."/>
        </authorList>
    </citation>
    <scope>NUCLEOTIDE SEQUENCE [LARGE SCALE GENOMIC DNA]</scope>
    <source>
        <strain evidence="2">NY0173</strain>
    </source>
</reference>
<keyword evidence="3" id="KW-1185">Reference proteome</keyword>
<evidence type="ECO:0000313" key="3">
    <source>
        <dbReference type="Proteomes" id="UP000265618"/>
    </source>
</evidence>
<protein>
    <submittedName>
        <fullName evidence="2">Uncharacterized protein</fullName>
    </submittedName>
</protein>
<evidence type="ECO:0000256" key="1">
    <source>
        <dbReference type="SAM" id="MobiDB-lite"/>
    </source>
</evidence>
<feature type="region of interest" description="Disordered" evidence="1">
    <location>
        <begin position="1"/>
        <end position="42"/>
    </location>
</feature>
<gene>
    <name evidence="2" type="ORF">KIPB_016329</name>
</gene>
<proteinExistence type="predicted"/>
<sequence length="42" mass="4651">PQSAVHRKKPVESPYKKSARPTVHVRPATATPSKSERVKSAR</sequence>
<name>A0A9K3DBL9_9EUKA</name>
<dbReference type="AlphaFoldDB" id="A0A9K3DBL9"/>
<organism evidence="2 3">
    <name type="scientific">Kipferlia bialata</name>
    <dbReference type="NCBI Taxonomy" id="797122"/>
    <lineage>
        <taxon>Eukaryota</taxon>
        <taxon>Metamonada</taxon>
        <taxon>Carpediemonas-like organisms</taxon>
        <taxon>Kipferlia</taxon>
    </lineage>
</organism>
<feature type="non-terminal residue" evidence="2">
    <location>
        <position position="1"/>
    </location>
</feature>
<dbReference type="EMBL" id="BDIP01009885">
    <property type="protein sequence ID" value="GIQ92514.1"/>
    <property type="molecule type" value="Genomic_DNA"/>
</dbReference>
<evidence type="ECO:0000313" key="2">
    <source>
        <dbReference type="EMBL" id="GIQ92514.1"/>
    </source>
</evidence>